<dbReference type="AlphaFoldDB" id="A0A644TT37"/>
<reference evidence="1" key="1">
    <citation type="submission" date="2019-08" db="EMBL/GenBank/DDBJ databases">
        <authorList>
            <person name="Kucharzyk K."/>
            <person name="Murdoch R.W."/>
            <person name="Higgins S."/>
            <person name="Loffler F."/>
        </authorList>
    </citation>
    <scope>NUCLEOTIDE SEQUENCE</scope>
</reference>
<protein>
    <recommendedName>
        <fullName evidence="2">DUF2508 domain-containing protein</fullName>
    </recommendedName>
</protein>
<gene>
    <name evidence="1" type="ORF">SDC9_15153</name>
</gene>
<dbReference type="InterPro" id="IPR019644">
    <property type="entry name" value="DUF2508"/>
</dbReference>
<evidence type="ECO:0008006" key="2">
    <source>
        <dbReference type="Google" id="ProtNLM"/>
    </source>
</evidence>
<evidence type="ECO:0000313" key="1">
    <source>
        <dbReference type="EMBL" id="MPL69412.1"/>
    </source>
</evidence>
<accession>A0A644TT37</accession>
<name>A0A644TT37_9ZZZZ</name>
<organism evidence="1">
    <name type="scientific">bioreactor metagenome</name>
    <dbReference type="NCBI Taxonomy" id="1076179"/>
    <lineage>
        <taxon>unclassified sequences</taxon>
        <taxon>metagenomes</taxon>
        <taxon>ecological metagenomes</taxon>
    </lineage>
</organism>
<sequence length="104" mass="12236">MQFHFNMAAVRNLVDNLLENKPPESTPLPKLPDVVEQARQEWFAAQSYYNTVTDHDLVDHAVYLMQATEKKYMYLLKQARQSGVNYSPYQHEEVRIEVYKETGK</sequence>
<proteinExistence type="predicted"/>
<comment type="caution">
    <text evidence="1">The sequence shown here is derived from an EMBL/GenBank/DDBJ whole genome shotgun (WGS) entry which is preliminary data.</text>
</comment>
<dbReference type="Pfam" id="PF10704">
    <property type="entry name" value="DUF2508"/>
    <property type="match status" value="1"/>
</dbReference>
<dbReference type="EMBL" id="VSSQ01000046">
    <property type="protein sequence ID" value="MPL69412.1"/>
    <property type="molecule type" value="Genomic_DNA"/>
</dbReference>